<name>A0ABD6EGY7_9BILA</name>
<dbReference type="Proteomes" id="UP001608902">
    <property type="component" value="Unassembled WGS sequence"/>
</dbReference>
<dbReference type="Gene3D" id="2.30.130.40">
    <property type="entry name" value="LON domain-like"/>
    <property type="match status" value="1"/>
</dbReference>
<proteinExistence type="predicted"/>
<dbReference type="Gene3D" id="2.170.150.20">
    <property type="entry name" value="Peptide methionine sulfoxide reductase"/>
    <property type="match status" value="1"/>
</dbReference>
<dbReference type="Pfam" id="PF02190">
    <property type="entry name" value="LON_substr_bdg"/>
    <property type="match status" value="1"/>
</dbReference>
<keyword evidence="3" id="KW-1185">Reference proteome</keyword>
<dbReference type="InterPro" id="IPR015947">
    <property type="entry name" value="PUA-like_sf"/>
</dbReference>
<evidence type="ECO:0000259" key="1">
    <source>
        <dbReference type="PROSITE" id="PS51788"/>
    </source>
</evidence>
<dbReference type="AlphaFoldDB" id="A0ABD6EGY7"/>
<dbReference type="InterPro" id="IPR046336">
    <property type="entry name" value="Lon_prtase_N_sf"/>
</dbReference>
<protein>
    <recommendedName>
        <fullName evidence="1">CULT domain-containing protein</fullName>
    </recommendedName>
</protein>
<dbReference type="Gene3D" id="1.20.58.1480">
    <property type="match status" value="1"/>
</dbReference>
<evidence type="ECO:0000313" key="2">
    <source>
        <dbReference type="EMBL" id="MFH4976646.1"/>
    </source>
</evidence>
<dbReference type="InterPro" id="IPR003111">
    <property type="entry name" value="Lon_prtase_N"/>
</dbReference>
<organism evidence="2 3">
    <name type="scientific">Gnathostoma spinigerum</name>
    <dbReference type="NCBI Taxonomy" id="75299"/>
    <lineage>
        <taxon>Eukaryota</taxon>
        <taxon>Metazoa</taxon>
        <taxon>Ecdysozoa</taxon>
        <taxon>Nematoda</taxon>
        <taxon>Chromadorea</taxon>
        <taxon>Rhabditida</taxon>
        <taxon>Spirurina</taxon>
        <taxon>Gnathostomatomorpha</taxon>
        <taxon>Gnathostomatoidea</taxon>
        <taxon>Gnathostomatidae</taxon>
        <taxon>Gnathostoma</taxon>
    </lineage>
</organism>
<reference evidence="2 3" key="1">
    <citation type="submission" date="2024-08" db="EMBL/GenBank/DDBJ databases">
        <title>Gnathostoma spinigerum genome.</title>
        <authorList>
            <person name="Gonzalez-Bertolin B."/>
            <person name="Monzon S."/>
            <person name="Zaballos A."/>
            <person name="Jimenez P."/>
            <person name="Dekumyoy P."/>
            <person name="Varona S."/>
            <person name="Cuesta I."/>
            <person name="Sumanam S."/>
            <person name="Adisakwattana P."/>
            <person name="Gasser R.B."/>
            <person name="Hernandez-Gonzalez A."/>
            <person name="Young N.D."/>
            <person name="Perteguer M.J."/>
        </authorList>
    </citation>
    <scope>NUCLEOTIDE SEQUENCE [LARGE SCALE GENOMIC DNA]</scope>
    <source>
        <strain evidence="2">AL3</strain>
        <tissue evidence="2">Liver</tissue>
    </source>
</reference>
<dbReference type="CDD" id="cd15777">
    <property type="entry name" value="CRBN_C_like"/>
    <property type="match status" value="1"/>
</dbReference>
<sequence length="392" mass="44507">MSNNNSEIVVYGNDAMETSSDSTQSDEDDMSALEAFDIRLPSLHQYLHFEDNDVTRRLRTELPGTVLNVTILDLPVVLMPFQRFPFLTSEPRTVAQLKQAFLNSDVIAAHPYLGVVPTDVATLIQIEKLDDNEHETSIQAVGRQRCKIVHRGHQINGVPYGKVEVLEDQELPPFPTIFQPACFLRFNEYSRLKIAASLSHFSYFAVKSCSTAAKVALLRHWLSKIHPLEKIDHEIQEGWTRFSYWVASNLPIGLQKRLPLLEEKSTNRRLLLEWSIVSGSKYMLCSNCENKLGQVSNLIILSTEGISAHYVNPGGYVHDMLTMSKLCHHASLPVGEPSAEFSWFPGYKWTIQECKRCRRHIGWKFTSDKLKPRSFYGLTKSAIVLDEPSCPD</sequence>
<dbReference type="PROSITE" id="PS51788">
    <property type="entry name" value="CULT"/>
    <property type="match status" value="1"/>
</dbReference>
<dbReference type="FunFam" id="2.170.150.20:FF:000007">
    <property type="entry name" value="Protein cereblon"/>
    <property type="match status" value="1"/>
</dbReference>
<feature type="domain" description="CULT" evidence="1">
    <location>
        <begin position="280"/>
        <end position="387"/>
    </location>
</feature>
<comment type="caution">
    <text evidence="2">The sequence shown here is derived from an EMBL/GenBank/DDBJ whole genome shotgun (WGS) entry which is preliminary data.</text>
</comment>
<gene>
    <name evidence="2" type="ORF">AB6A40_003355</name>
</gene>
<dbReference type="EMBL" id="JBGFUD010001701">
    <property type="protein sequence ID" value="MFH4976646.1"/>
    <property type="molecule type" value="Genomic_DNA"/>
</dbReference>
<evidence type="ECO:0000313" key="3">
    <source>
        <dbReference type="Proteomes" id="UP001608902"/>
    </source>
</evidence>
<dbReference type="SUPFAM" id="SSF88697">
    <property type="entry name" value="PUA domain-like"/>
    <property type="match status" value="1"/>
</dbReference>
<accession>A0ABD6EGY7</accession>
<dbReference type="SMART" id="SM00464">
    <property type="entry name" value="LON"/>
    <property type="match status" value="1"/>
</dbReference>
<dbReference type="InterPro" id="IPR034750">
    <property type="entry name" value="CULT"/>
</dbReference>